<dbReference type="Proteomes" id="UP001155604">
    <property type="component" value="Unassembled WGS sequence"/>
</dbReference>
<dbReference type="RefSeq" id="WP_261273549.1">
    <property type="nucleotide sequence ID" value="NZ_JAMTCC010000037.1"/>
</dbReference>
<proteinExistence type="predicted"/>
<dbReference type="NCBIfam" id="NF047593">
    <property type="entry name" value="IS66_ISAeme5_TnpA"/>
    <property type="match status" value="1"/>
</dbReference>
<keyword evidence="2" id="KW-1185">Reference proteome</keyword>
<dbReference type="AlphaFoldDB" id="A0A9X3AVI7"/>
<evidence type="ECO:0000313" key="1">
    <source>
        <dbReference type="EMBL" id="MCT7947266.1"/>
    </source>
</evidence>
<organism evidence="1 2">
    <name type="scientific">Shewanella septentrionalis</name>
    <dbReference type="NCBI Taxonomy" id="2952223"/>
    <lineage>
        <taxon>Bacteria</taxon>
        <taxon>Pseudomonadati</taxon>
        <taxon>Pseudomonadota</taxon>
        <taxon>Gammaproteobacteria</taxon>
        <taxon>Alteromonadales</taxon>
        <taxon>Shewanellaceae</taxon>
        <taxon>Shewanella</taxon>
    </lineage>
</organism>
<comment type="caution">
    <text evidence="1">The sequence shown here is derived from an EMBL/GenBank/DDBJ whole genome shotgun (WGS) entry which is preliminary data.</text>
</comment>
<protein>
    <submittedName>
        <fullName evidence="1">IS66 family insertion sequence element accessory protein TnpB</fullName>
    </submittedName>
</protein>
<accession>A0A9X3AVI7</accession>
<dbReference type="EMBL" id="JAMTCC010000037">
    <property type="protein sequence ID" value="MCT7947266.1"/>
    <property type="molecule type" value="Genomic_DNA"/>
</dbReference>
<sequence>MAKRAYRNAAQWQQLIDLWHTSELSITEFCQTHQLSTMSFYKWRQRLSPQTEQANVHQDTQFIDLSALAHHGNTRLHLYGSPSCLQLAQVVRCAHSGRP</sequence>
<name>A0A9X3AVI7_9GAMM</name>
<evidence type="ECO:0000313" key="2">
    <source>
        <dbReference type="Proteomes" id="UP001155604"/>
    </source>
</evidence>
<reference evidence="1" key="1">
    <citation type="journal article" date="2023" name="Int. J. Syst. Evol. Microbiol.">
        <title>&lt;i&gt;Shewanella septentrionalis&lt;/i&gt; sp. nov. and &lt;i&gt;Shewanella holmiensis&lt;/i&gt; sp. nov., isolated from Baltic Sea water and sediments.</title>
        <authorList>
            <person name="Martin-Rodriguez A.J."/>
            <person name="Thorell K."/>
            <person name="Joffre E."/>
            <person name="Jensie-Markopoulos S."/>
            <person name="Moore E.R.B."/>
            <person name="Sjoling A."/>
        </authorList>
    </citation>
    <scope>NUCLEOTIDE SEQUENCE</scope>
    <source>
        <strain evidence="1">SP1W3</strain>
    </source>
</reference>
<gene>
    <name evidence="1" type="ORF">NE536_18120</name>
</gene>